<reference evidence="3 4" key="1">
    <citation type="journal article" date="2019" name="Nat. Ecol. Evol.">
        <title>Megaphylogeny resolves global patterns of mushroom evolution.</title>
        <authorList>
            <person name="Varga T."/>
            <person name="Krizsan K."/>
            <person name="Foldi C."/>
            <person name="Dima B."/>
            <person name="Sanchez-Garcia M."/>
            <person name="Sanchez-Ramirez S."/>
            <person name="Szollosi G.J."/>
            <person name="Szarkandi J.G."/>
            <person name="Papp V."/>
            <person name="Albert L."/>
            <person name="Andreopoulos W."/>
            <person name="Angelini C."/>
            <person name="Antonin V."/>
            <person name="Barry K.W."/>
            <person name="Bougher N.L."/>
            <person name="Buchanan P."/>
            <person name="Buyck B."/>
            <person name="Bense V."/>
            <person name="Catcheside P."/>
            <person name="Chovatia M."/>
            <person name="Cooper J."/>
            <person name="Damon W."/>
            <person name="Desjardin D."/>
            <person name="Finy P."/>
            <person name="Geml J."/>
            <person name="Haridas S."/>
            <person name="Hughes K."/>
            <person name="Justo A."/>
            <person name="Karasinski D."/>
            <person name="Kautmanova I."/>
            <person name="Kiss B."/>
            <person name="Kocsube S."/>
            <person name="Kotiranta H."/>
            <person name="LaButti K.M."/>
            <person name="Lechner B.E."/>
            <person name="Liimatainen K."/>
            <person name="Lipzen A."/>
            <person name="Lukacs Z."/>
            <person name="Mihaltcheva S."/>
            <person name="Morgado L.N."/>
            <person name="Niskanen T."/>
            <person name="Noordeloos M.E."/>
            <person name="Ohm R.A."/>
            <person name="Ortiz-Santana B."/>
            <person name="Ovrebo C."/>
            <person name="Racz N."/>
            <person name="Riley R."/>
            <person name="Savchenko A."/>
            <person name="Shiryaev A."/>
            <person name="Soop K."/>
            <person name="Spirin V."/>
            <person name="Szebenyi C."/>
            <person name="Tomsovsky M."/>
            <person name="Tulloss R.E."/>
            <person name="Uehling J."/>
            <person name="Grigoriev I.V."/>
            <person name="Vagvolgyi C."/>
            <person name="Papp T."/>
            <person name="Martin F.M."/>
            <person name="Miettinen O."/>
            <person name="Hibbett D.S."/>
            <person name="Nagy L.G."/>
        </authorList>
    </citation>
    <scope>NUCLEOTIDE SEQUENCE [LARGE SCALE GENOMIC DNA]</scope>
    <source>
        <strain evidence="3 4">CBS 962.96</strain>
    </source>
</reference>
<evidence type="ECO:0000313" key="2">
    <source>
        <dbReference type="EMBL" id="THU82860.1"/>
    </source>
</evidence>
<feature type="transmembrane region" description="Helical" evidence="1">
    <location>
        <begin position="130"/>
        <end position="154"/>
    </location>
</feature>
<accession>A0A4S8L675</accession>
<name>A0A4S8L675_DENBC</name>
<organism evidence="3 4">
    <name type="scientific">Dendrothele bispora (strain CBS 962.96)</name>
    <dbReference type="NCBI Taxonomy" id="1314807"/>
    <lineage>
        <taxon>Eukaryota</taxon>
        <taxon>Fungi</taxon>
        <taxon>Dikarya</taxon>
        <taxon>Basidiomycota</taxon>
        <taxon>Agaricomycotina</taxon>
        <taxon>Agaricomycetes</taxon>
        <taxon>Agaricomycetidae</taxon>
        <taxon>Agaricales</taxon>
        <taxon>Agaricales incertae sedis</taxon>
        <taxon>Dendrothele</taxon>
    </lineage>
</organism>
<feature type="transmembrane region" description="Helical" evidence="1">
    <location>
        <begin position="229"/>
        <end position="246"/>
    </location>
</feature>
<keyword evidence="1" id="KW-1133">Transmembrane helix</keyword>
<dbReference type="EMBL" id="ML179620">
    <property type="protein sequence ID" value="THU84132.1"/>
    <property type="molecule type" value="Genomic_DNA"/>
</dbReference>
<evidence type="ECO:0000256" key="1">
    <source>
        <dbReference type="SAM" id="Phobius"/>
    </source>
</evidence>
<evidence type="ECO:0000313" key="4">
    <source>
        <dbReference type="Proteomes" id="UP000297245"/>
    </source>
</evidence>
<protein>
    <recommendedName>
        <fullName evidence="5">DUF1275 domain protein</fullName>
    </recommendedName>
</protein>
<dbReference type="PANTHER" id="PTHR37488:SF2">
    <property type="entry name" value="DUF1275 DOMAIN-CONTAINING PROTEIN"/>
    <property type="match status" value="1"/>
</dbReference>
<keyword evidence="1" id="KW-0812">Transmembrane</keyword>
<gene>
    <name evidence="2" type="ORF">K435DRAFT_734441</name>
    <name evidence="3" type="ORF">K435DRAFT_870586</name>
</gene>
<feature type="transmembrane region" description="Helical" evidence="1">
    <location>
        <begin position="252"/>
        <end position="272"/>
    </location>
</feature>
<dbReference type="EMBL" id="ML179703">
    <property type="protein sequence ID" value="THU82860.1"/>
    <property type="molecule type" value="Genomic_DNA"/>
</dbReference>
<dbReference type="AlphaFoldDB" id="A0A4S8L675"/>
<dbReference type="Proteomes" id="UP000297245">
    <property type="component" value="Unassembled WGS sequence"/>
</dbReference>
<dbReference type="PANTHER" id="PTHR37488">
    <property type="entry name" value="DUF1275 DOMAIN-CONTAINING PROTEIN"/>
    <property type="match status" value="1"/>
</dbReference>
<dbReference type="OrthoDB" id="5288586at2759"/>
<sequence length="282" mass="30557">MAESKRSSVGTAEEGGTISEPQTQSYWSYLMTEVDPEWCTAPLAAYCFMTGFIDCISFSAIFVWCGFQTGNFAQLALAIARLFETPNSNGAIRDTSFHFADRQAITSLITFNAGAFLGRIGDRLGSHTRLWLVLGTFIQTLFTMAAAICIWQSGSLSIADDRGDPSWTNVLSFVALGFMSAGLGLQGIMGKRLNTQFTTTIVLTTVWVELVTDPKLFVHQRVKTRDHKLIAAVSLFVGAFVSRAMLAEIGASGALGVATGVRVLVSLSWLFVPAKVVKEGKK</sequence>
<feature type="transmembrane region" description="Helical" evidence="1">
    <location>
        <begin position="166"/>
        <end position="185"/>
    </location>
</feature>
<keyword evidence="4" id="KW-1185">Reference proteome</keyword>
<feature type="transmembrane region" description="Helical" evidence="1">
    <location>
        <begin position="43"/>
        <end position="67"/>
    </location>
</feature>
<evidence type="ECO:0000313" key="3">
    <source>
        <dbReference type="EMBL" id="THU84132.1"/>
    </source>
</evidence>
<evidence type="ECO:0008006" key="5">
    <source>
        <dbReference type="Google" id="ProtNLM"/>
    </source>
</evidence>
<keyword evidence="1" id="KW-0472">Membrane</keyword>
<proteinExistence type="predicted"/>
<dbReference type="Pfam" id="PF06912">
    <property type="entry name" value="DUF1275"/>
    <property type="match status" value="1"/>
</dbReference>
<dbReference type="InterPro" id="IPR010699">
    <property type="entry name" value="DUF1275"/>
</dbReference>